<reference evidence="1 2" key="1">
    <citation type="submission" date="2017-02" db="EMBL/GenBank/DDBJ databases">
        <title>Whole genome sequencing of Metallibacterium scheffleri DSM 24874 (T).</title>
        <authorList>
            <person name="Kumar S."/>
            <person name="Patil P."/>
            <person name="Patil P.B."/>
        </authorList>
    </citation>
    <scope>NUCLEOTIDE SEQUENCE [LARGE SCALE GENOMIC DNA]</scope>
    <source>
        <strain evidence="1 2">DSM 24874</strain>
    </source>
</reference>
<evidence type="ECO:0008006" key="3">
    <source>
        <dbReference type="Google" id="ProtNLM"/>
    </source>
</evidence>
<name>A0A4S3KLU7_9GAMM</name>
<dbReference type="GO" id="GO:0051213">
    <property type="term" value="F:dioxygenase activity"/>
    <property type="evidence" value="ECO:0007669"/>
    <property type="project" value="InterPro"/>
</dbReference>
<organism evidence="1 2">
    <name type="scientific">Metallibacterium scheffleri</name>
    <dbReference type="NCBI Taxonomy" id="993689"/>
    <lineage>
        <taxon>Bacteria</taxon>
        <taxon>Pseudomonadati</taxon>
        <taxon>Pseudomonadota</taxon>
        <taxon>Gammaproteobacteria</taxon>
        <taxon>Lysobacterales</taxon>
        <taxon>Rhodanobacteraceae</taxon>
        <taxon>Metallibacterium</taxon>
    </lineage>
</organism>
<keyword evidence="2" id="KW-1185">Reference proteome</keyword>
<dbReference type="Gene3D" id="2.60.120.620">
    <property type="entry name" value="q2cbj1_9rhob like domain"/>
    <property type="match status" value="1"/>
</dbReference>
<dbReference type="Proteomes" id="UP000307749">
    <property type="component" value="Unassembled WGS sequence"/>
</dbReference>
<sequence length="247" mass="27310">MPTDLSRAGFARIPATRMRAWLESHGSLRDWPAFAASWNQLEPDTYLAALGRQRRRRYAVFTLDAAAIRLEVAQPHYQSVHYNALQGGIERWFAPILPAITASASLLCILRSAHALFAPLSPAVRRWHVEVHQFRIEARADAAGEPTPEGSHRDGVDWVLVLLIERRNVRHGSTTIHAPDGRQLGEFTLSAPLDAALVDDTRVLHGVTAVQPIDPALPAWRDVLVVTLRALPPPHRHPAPFAVPPPG</sequence>
<dbReference type="STRING" id="993689.GCA_002077135_01394"/>
<dbReference type="InterPro" id="IPR018724">
    <property type="entry name" value="2OG-Fe_dioxygenase"/>
</dbReference>
<comment type="caution">
    <text evidence="1">The sequence shown here is derived from an EMBL/GenBank/DDBJ whole genome shotgun (WGS) entry which is preliminary data.</text>
</comment>
<dbReference type="RefSeq" id="WP_081126858.1">
    <property type="nucleotide sequence ID" value="NZ_LDOS01000001.1"/>
</dbReference>
<evidence type="ECO:0000313" key="1">
    <source>
        <dbReference type="EMBL" id="THD09776.1"/>
    </source>
</evidence>
<evidence type="ECO:0000313" key="2">
    <source>
        <dbReference type="Proteomes" id="UP000307749"/>
    </source>
</evidence>
<dbReference type="OrthoDB" id="6681382at2"/>
<accession>A0A4S3KLU7</accession>
<protein>
    <recommendedName>
        <fullName evidence="3">2OG-Fe dioxygenase family protein</fullName>
    </recommendedName>
</protein>
<dbReference type="Pfam" id="PF10014">
    <property type="entry name" value="2OG-Fe_Oxy_2"/>
    <property type="match status" value="1"/>
</dbReference>
<dbReference type="EMBL" id="MWQO01000036">
    <property type="protein sequence ID" value="THD09776.1"/>
    <property type="molecule type" value="Genomic_DNA"/>
</dbReference>
<dbReference type="AlphaFoldDB" id="A0A4S3KLU7"/>
<gene>
    <name evidence="1" type="ORF">B1806_10105</name>
</gene>
<proteinExistence type="predicted"/>